<dbReference type="InterPro" id="IPR016024">
    <property type="entry name" value="ARM-type_fold"/>
</dbReference>
<evidence type="ECO:0000313" key="4">
    <source>
        <dbReference type="EnsemblProtists" id="EKX33470"/>
    </source>
</evidence>
<dbReference type="OrthoDB" id="276558at2759"/>
<dbReference type="GeneID" id="17290225"/>
<dbReference type="EnsemblProtists" id="EKX33470">
    <property type="protein sequence ID" value="EKX33470"/>
    <property type="gene ID" value="GUITHDRAFT_120324"/>
</dbReference>
<accession>L1ICA3</accession>
<gene>
    <name evidence="3" type="ORF">GUITHDRAFT_120324</name>
</gene>
<name>L1ICA3_GUITC</name>
<dbReference type="SUPFAM" id="SSF48371">
    <property type="entry name" value="ARM repeat"/>
    <property type="match status" value="1"/>
</dbReference>
<sequence>MEKHLDIKEVQEYACLALGNLAGKNDANKEKIRKAGGIEAILAAMEKHPGSEDVQKYACYVLGNLSANGKQVVGDREETWGHVQLACRQFQDMIQKAHNEVMKKIKVRLQQSWRKQRVQVNSWWDTPIRIVMEAMGTSMHREGQWIPDGCCYFASIKRIVLIEFARTSEYDGVEQTSLECLKKKFQEKEEKYAPLRAEITALLPDHEVEQATFIAGVKGSIMEREWHENFRRLRVDDTEWEGIKTAAIKQLLAVQHTLWTARRVRESM</sequence>
<dbReference type="PROSITE" id="PS50176">
    <property type="entry name" value="ARM_REPEAT"/>
    <property type="match status" value="1"/>
</dbReference>
<keyword evidence="1" id="KW-0677">Repeat</keyword>
<reference evidence="5" key="2">
    <citation type="submission" date="2012-11" db="EMBL/GenBank/DDBJ databases">
        <authorList>
            <person name="Kuo A."/>
            <person name="Curtis B.A."/>
            <person name="Tanifuji G."/>
            <person name="Burki F."/>
            <person name="Gruber A."/>
            <person name="Irimia M."/>
            <person name="Maruyama S."/>
            <person name="Arias M.C."/>
            <person name="Ball S.G."/>
            <person name="Gile G.H."/>
            <person name="Hirakawa Y."/>
            <person name="Hopkins J.F."/>
            <person name="Rensing S.A."/>
            <person name="Schmutz J."/>
            <person name="Symeonidi A."/>
            <person name="Elias M."/>
            <person name="Eveleigh R.J."/>
            <person name="Herman E.K."/>
            <person name="Klute M.J."/>
            <person name="Nakayama T."/>
            <person name="Obornik M."/>
            <person name="Reyes-Prieto A."/>
            <person name="Armbrust E.V."/>
            <person name="Aves S.J."/>
            <person name="Beiko R.G."/>
            <person name="Coutinho P."/>
            <person name="Dacks J.B."/>
            <person name="Durnford D.G."/>
            <person name="Fast N.M."/>
            <person name="Green B.R."/>
            <person name="Grisdale C."/>
            <person name="Hempe F."/>
            <person name="Henrissat B."/>
            <person name="Hoppner M.P."/>
            <person name="Ishida K.-I."/>
            <person name="Kim E."/>
            <person name="Koreny L."/>
            <person name="Kroth P.G."/>
            <person name="Liu Y."/>
            <person name="Malik S.-B."/>
            <person name="Maier U.G."/>
            <person name="McRose D."/>
            <person name="Mock T."/>
            <person name="Neilson J.A."/>
            <person name="Onodera N.T."/>
            <person name="Poole A.M."/>
            <person name="Pritham E.J."/>
            <person name="Richards T.A."/>
            <person name="Rocap G."/>
            <person name="Roy S.W."/>
            <person name="Sarai C."/>
            <person name="Schaack S."/>
            <person name="Shirato S."/>
            <person name="Slamovits C.H."/>
            <person name="Spencer D.F."/>
            <person name="Suzuki S."/>
            <person name="Worden A.Z."/>
            <person name="Zauner S."/>
            <person name="Barry K."/>
            <person name="Bell C."/>
            <person name="Bharti A.K."/>
            <person name="Crow J.A."/>
            <person name="Grimwood J."/>
            <person name="Kramer R."/>
            <person name="Lindquist E."/>
            <person name="Lucas S."/>
            <person name="Salamov A."/>
            <person name="McFadden G.I."/>
            <person name="Lane C.E."/>
            <person name="Keeling P.J."/>
            <person name="Gray M.W."/>
            <person name="Grigoriev I.V."/>
            <person name="Archibald J.M."/>
        </authorList>
    </citation>
    <scope>NUCLEOTIDE SEQUENCE</scope>
    <source>
        <strain evidence="5">CCMP2712</strain>
    </source>
</reference>
<keyword evidence="5" id="KW-1185">Reference proteome</keyword>
<dbReference type="Pfam" id="PF00514">
    <property type="entry name" value="Arm"/>
    <property type="match status" value="1"/>
</dbReference>
<dbReference type="KEGG" id="gtt:GUITHDRAFT_120324"/>
<dbReference type="Gene3D" id="1.25.10.10">
    <property type="entry name" value="Leucine-rich Repeat Variant"/>
    <property type="match status" value="1"/>
</dbReference>
<evidence type="ECO:0000256" key="1">
    <source>
        <dbReference type="ARBA" id="ARBA00022737"/>
    </source>
</evidence>
<evidence type="ECO:0000313" key="3">
    <source>
        <dbReference type="EMBL" id="EKX33470.1"/>
    </source>
</evidence>
<reference evidence="4" key="3">
    <citation type="submission" date="2016-03" db="UniProtKB">
        <authorList>
            <consortium name="EnsemblProtists"/>
        </authorList>
    </citation>
    <scope>IDENTIFICATION</scope>
</reference>
<dbReference type="HOGENOM" id="CLU_1039922_0_0_1"/>
<evidence type="ECO:0000313" key="5">
    <source>
        <dbReference type="Proteomes" id="UP000011087"/>
    </source>
</evidence>
<dbReference type="PANTHER" id="PTHR22895:SF0">
    <property type="entry name" value="ARMADILLO REPEAT-CONTAINING PROTEIN 6"/>
    <property type="match status" value="1"/>
</dbReference>
<dbReference type="AlphaFoldDB" id="L1ICA3"/>
<dbReference type="Proteomes" id="UP000011087">
    <property type="component" value="Unassembled WGS sequence"/>
</dbReference>
<dbReference type="EMBL" id="JH993140">
    <property type="protein sequence ID" value="EKX33470.1"/>
    <property type="molecule type" value="Genomic_DNA"/>
</dbReference>
<proteinExistence type="predicted"/>
<protein>
    <submittedName>
        <fullName evidence="3 4">Uncharacterized protein</fullName>
    </submittedName>
</protein>
<organism evidence="3">
    <name type="scientific">Guillardia theta (strain CCMP2712)</name>
    <name type="common">Cryptophyte</name>
    <dbReference type="NCBI Taxonomy" id="905079"/>
    <lineage>
        <taxon>Eukaryota</taxon>
        <taxon>Cryptophyceae</taxon>
        <taxon>Pyrenomonadales</taxon>
        <taxon>Geminigeraceae</taxon>
        <taxon>Guillardia</taxon>
    </lineage>
</organism>
<dbReference type="SMART" id="SM00185">
    <property type="entry name" value="ARM"/>
    <property type="match status" value="1"/>
</dbReference>
<dbReference type="RefSeq" id="XP_005820450.1">
    <property type="nucleotide sequence ID" value="XM_005820393.1"/>
</dbReference>
<feature type="repeat" description="ARM" evidence="2">
    <location>
        <begin position="36"/>
        <end position="68"/>
    </location>
</feature>
<dbReference type="InterPro" id="IPR011989">
    <property type="entry name" value="ARM-like"/>
</dbReference>
<evidence type="ECO:0000256" key="2">
    <source>
        <dbReference type="PROSITE-ProRule" id="PRU00259"/>
    </source>
</evidence>
<dbReference type="InterPro" id="IPR000225">
    <property type="entry name" value="Armadillo"/>
</dbReference>
<dbReference type="PANTHER" id="PTHR22895">
    <property type="entry name" value="ARMADILLO REPEAT-CONTAINING PROTEIN 6"/>
    <property type="match status" value="1"/>
</dbReference>
<dbReference type="PaxDb" id="55529-EKX33470"/>
<reference evidence="3 5" key="1">
    <citation type="journal article" date="2012" name="Nature">
        <title>Algal genomes reveal evolutionary mosaicism and the fate of nucleomorphs.</title>
        <authorList>
            <consortium name="DOE Joint Genome Institute"/>
            <person name="Curtis B.A."/>
            <person name="Tanifuji G."/>
            <person name="Burki F."/>
            <person name="Gruber A."/>
            <person name="Irimia M."/>
            <person name="Maruyama S."/>
            <person name="Arias M.C."/>
            <person name="Ball S.G."/>
            <person name="Gile G.H."/>
            <person name="Hirakawa Y."/>
            <person name="Hopkins J.F."/>
            <person name="Kuo A."/>
            <person name="Rensing S.A."/>
            <person name="Schmutz J."/>
            <person name="Symeonidi A."/>
            <person name="Elias M."/>
            <person name="Eveleigh R.J."/>
            <person name="Herman E.K."/>
            <person name="Klute M.J."/>
            <person name="Nakayama T."/>
            <person name="Obornik M."/>
            <person name="Reyes-Prieto A."/>
            <person name="Armbrust E.V."/>
            <person name="Aves S.J."/>
            <person name="Beiko R.G."/>
            <person name="Coutinho P."/>
            <person name="Dacks J.B."/>
            <person name="Durnford D.G."/>
            <person name="Fast N.M."/>
            <person name="Green B.R."/>
            <person name="Grisdale C.J."/>
            <person name="Hempel F."/>
            <person name="Henrissat B."/>
            <person name="Hoppner M.P."/>
            <person name="Ishida K."/>
            <person name="Kim E."/>
            <person name="Koreny L."/>
            <person name="Kroth P.G."/>
            <person name="Liu Y."/>
            <person name="Malik S.B."/>
            <person name="Maier U.G."/>
            <person name="McRose D."/>
            <person name="Mock T."/>
            <person name="Neilson J.A."/>
            <person name="Onodera N.T."/>
            <person name="Poole A.M."/>
            <person name="Pritham E.J."/>
            <person name="Richards T.A."/>
            <person name="Rocap G."/>
            <person name="Roy S.W."/>
            <person name="Sarai C."/>
            <person name="Schaack S."/>
            <person name="Shirato S."/>
            <person name="Slamovits C.H."/>
            <person name="Spencer D.F."/>
            <person name="Suzuki S."/>
            <person name="Worden A.Z."/>
            <person name="Zauner S."/>
            <person name="Barry K."/>
            <person name="Bell C."/>
            <person name="Bharti A.K."/>
            <person name="Crow J.A."/>
            <person name="Grimwood J."/>
            <person name="Kramer R."/>
            <person name="Lindquist E."/>
            <person name="Lucas S."/>
            <person name="Salamov A."/>
            <person name="McFadden G.I."/>
            <person name="Lane C.E."/>
            <person name="Keeling P.J."/>
            <person name="Gray M.W."/>
            <person name="Grigoriev I.V."/>
            <person name="Archibald J.M."/>
        </authorList>
    </citation>
    <scope>NUCLEOTIDE SEQUENCE</scope>
    <source>
        <strain evidence="3 5">CCMP2712</strain>
    </source>
</reference>